<evidence type="ECO:0000313" key="1">
    <source>
        <dbReference type="EMBL" id="APG94523.1"/>
    </source>
</evidence>
<sequence length="51" mass="5519">MHHIGPAPRAKGGAFFDQAASLEAGGLVWRYEKSWPDISTAFTRCSLGKKA</sequence>
<protein>
    <submittedName>
        <fullName evidence="1">Uncharacterized protein</fullName>
    </submittedName>
</protein>
<geneLocation type="plasmid" evidence="1 2">
    <name>C</name>
</geneLocation>
<keyword evidence="1" id="KW-0614">Plasmid</keyword>
<keyword evidence="2" id="KW-1185">Reference proteome</keyword>
<proteinExistence type="predicted"/>
<dbReference type="AlphaFoldDB" id="A0A1L3LWW7"/>
<organism evidence="1 2">
    <name type="scientific">Sinorhizobium americanum</name>
    <dbReference type="NCBI Taxonomy" id="194963"/>
    <lineage>
        <taxon>Bacteria</taxon>
        <taxon>Pseudomonadati</taxon>
        <taxon>Pseudomonadota</taxon>
        <taxon>Alphaproteobacteria</taxon>
        <taxon>Hyphomicrobiales</taxon>
        <taxon>Rhizobiaceae</taxon>
        <taxon>Sinorhizobium/Ensifer group</taxon>
        <taxon>Sinorhizobium</taxon>
    </lineage>
</organism>
<name>A0A1L3LWW7_9HYPH</name>
<reference evidence="1 2" key="1">
    <citation type="submission" date="2015-10" db="EMBL/GenBank/DDBJ databases">
        <title>Genomic differences between typical nodule nitrogen-fixing rhizobial strains and those coming from bean seeds.</title>
        <authorList>
            <person name="Peralta H."/>
            <person name="Aguilar-Vera A."/>
            <person name="Diaz R."/>
            <person name="Mora Y."/>
            <person name="Martinez-Batallar G."/>
            <person name="Salazar E."/>
            <person name="Vargas-Lagunas C."/>
            <person name="Encarnacion S."/>
            <person name="Girard L."/>
            <person name="Mora J."/>
        </authorList>
    </citation>
    <scope>NUCLEOTIDE SEQUENCE [LARGE SCALE GENOMIC DNA]</scope>
    <source>
        <strain evidence="1 2">CFNEI 73</strain>
        <plasmid evidence="1 2">C</plasmid>
    </source>
</reference>
<accession>A0A1L3LWW7</accession>
<dbReference type="Proteomes" id="UP000182306">
    <property type="component" value="Plasmid C"/>
</dbReference>
<evidence type="ECO:0000313" key="2">
    <source>
        <dbReference type="Proteomes" id="UP000182306"/>
    </source>
</evidence>
<dbReference type="EMBL" id="CP013110">
    <property type="protein sequence ID" value="APG94523.1"/>
    <property type="molecule type" value="Genomic_DNA"/>
</dbReference>
<dbReference type="KEGG" id="same:SAMCFNEI73_pC0807"/>
<gene>
    <name evidence="1" type="ORF">SAMCFNEI73_pC0807</name>
</gene>